<proteinExistence type="predicted"/>
<evidence type="ECO:0000313" key="2">
    <source>
        <dbReference type="Proteomes" id="UP001586593"/>
    </source>
</evidence>
<protein>
    <submittedName>
        <fullName evidence="1">Uncharacterized protein</fullName>
    </submittedName>
</protein>
<name>A0ABR3V428_9PEZI</name>
<reference evidence="1 2" key="1">
    <citation type="journal article" date="2024" name="Commun. Biol.">
        <title>Comparative genomic analysis of thermophilic fungi reveals convergent evolutionary adaptations and gene losses.</title>
        <authorList>
            <person name="Steindorff A.S."/>
            <person name="Aguilar-Pontes M.V."/>
            <person name="Robinson A.J."/>
            <person name="Andreopoulos B."/>
            <person name="LaButti K."/>
            <person name="Kuo A."/>
            <person name="Mondo S."/>
            <person name="Riley R."/>
            <person name="Otillar R."/>
            <person name="Haridas S."/>
            <person name="Lipzen A."/>
            <person name="Grimwood J."/>
            <person name="Schmutz J."/>
            <person name="Clum A."/>
            <person name="Reid I.D."/>
            <person name="Moisan M.C."/>
            <person name="Butler G."/>
            <person name="Nguyen T.T.M."/>
            <person name="Dewar K."/>
            <person name="Conant G."/>
            <person name="Drula E."/>
            <person name="Henrissat B."/>
            <person name="Hansel C."/>
            <person name="Singer S."/>
            <person name="Hutchinson M.I."/>
            <person name="de Vries R.P."/>
            <person name="Natvig D.O."/>
            <person name="Powell A.J."/>
            <person name="Tsang A."/>
            <person name="Grigoriev I.V."/>
        </authorList>
    </citation>
    <scope>NUCLEOTIDE SEQUENCE [LARGE SCALE GENOMIC DNA]</scope>
    <source>
        <strain evidence="1 2">ATCC 24622</strain>
    </source>
</reference>
<organism evidence="1 2">
    <name type="scientific">Phialemonium thermophilum</name>
    <dbReference type="NCBI Taxonomy" id="223376"/>
    <lineage>
        <taxon>Eukaryota</taxon>
        <taxon>Fungi</taxon>
        <taxon>Dikarya</taxon>
        <taxon>Ascomycota</taxon>
        <taxon>Pezizomycotina</taxon>
        <taxon>Sordariomycetes</taxon>
        <taxon>Sordariomycetidae</taxon>
        <taxon>Cephalothecales</taxon>
        <taxon>Cephalothecaceae</taxon>
        <taxon>Phialemonium</taxon>
    </lineage>
</organism>
<comment type="caution">
    <text evidence="1">The sequence shown here is derived from an EMBL/GenBank/DDBJ whole genome shotgun (WGS) entry which is preliminary data.</text>
</comment>
<dbReference type="Proteomes" id="UP001586593">
    <property type="component" value="Unassembled WGS sequence"/>
</dbReference>
<keyword evidence="2" id="KW-1185">Reference proteome</keyword>
<gene>
    <name evidence="1" type="ORF">VTK73DRAFT_5037</name>
</gene>
<accession>A0ABR3V428</accession>
<sequence length="163" mass="17973">MCSTLRFSHPSVEADVITLGCVMRLLPNLTPRFFSLPAPSRLLSCIALDITVYLRPAISLHAYLQPESPSHARHATRRKWVGLMTAASVSCNQGGPTQTANDVMEETPERVHSPHQNWDSLTRSGHLTAEKETEWPSWLTPSAAAPRPLLVLLPSVIVMLCIV</sequence>
<evidence type="ECO:0000313" key="1">
    <source>
        <dbReference type="EMBL" id="KAL1836527.1"/>
    </source>
</evidence>
<dbReference type="EMBL" id="JAZHXJ010002821">
    <property type="protein sequence ID" value="KAL1836527.1"/>
    <property type="molecule type" value="Genomic_DNA"/>
</dbReference>